<evidence type="ECO:0000256" key="1">
    <source>
        <dbReference type="SAM" id="MobiDB-lite"/>
    </source>
</evidence>
<keyword evidence="3" id="KW-1185">Reference proteome</keyword>
<accession>A0A1G9YQU6</accession>
<name>A0A1G9YQU6_9ACTN</name>
<proteinExistence type="predicted"/>
<dbReference type="Proteomes" id="UP000199063">
    <property type="component" value="Unassembled WGS sequence"/>
</dbReference>
<feature type="region of interest" description="Disordered" evidence="1">
    <location>
        <begin position="1"/>
        <end position="36"/>
    </location>
</feature>
<dbReference type="EMBL" id="FNHI01000019">
    <property type="protein sequence ID" value="SDN11412.1"/>
    <property type="molecule type" value="Genomic_DNA"/>
</dbReference>
<protein>
    <submittedName>
        <fullName evidence="2">Uncharacterized protein</fullName>
    </submittedName>
</protein>
<reference evidence="3" key="1">
    <citation type="submission" date="2016-10" db="EMBL/GenBank/DDBJ databases">
        <authorList>
            <person name="Varghese N."/>
            <person name="Submissions S."/>
        </authorList>
    </citation>
    <scope>NUCLEOTIDE SEQUENCE [LARGE SCALE GENOMIC DNA]</scope>
    <source>
        <strain evidence="3">CGMCC 4.7042</strain>
    </source>
</reference>
<organism evidence="2 3">
    <name type="scientific">Streptomyces wuyuanensis</name>
    <dbReference type="NCBI Taxonomy" id="1196353"/>
    <lineage>
        <taxon>Bacteria</taxon>
        <taxon>Bacillati</taxon>
        <taxon>Actinomycetota</taxon>
        <taxon>Actinomycetes</taxon>
        <taxon>Kitasatosporales</taxon>
        <taxon>Streptomycetaceae</taxon>
        <taxon>Streptomyces</taxon>
    </lineage>
</organism>
<evidence type="ECO:0000313" key="2">
    <source>
        <dbReference type="EMBL" id="SDN11412.1"/>
    </source>
</evidence>
<sequence length="36" mass="4154">MRTDRREADAPDIERTPHQRQAGLPGRESPDLSHRT</sequence>
<evidence type="ECO:0000313" key="3">
    <source>
        <dbReference type="Proteomes" id="UP000199063"/>
    </source>
</evidence>
<feature type="compositionally biased region" description="Basic and acidic residues" evidence="1">
    <location>
        <begin position="1"/>
        <end position="17"/>
    </location>
</feature>
<dbReference type="STRING" id="1196353.SAMN05444921_11983"/>
<gene>
    <name evidence="2" type="ORF">SAMN05444921_11983</name>
</gene>
<dbReference type="AlphaFoldDB" id="A0A1G9YQU6"/>